<sequence length="423" mass="48265">MTEPFLDANEAAEVASAFSRTYSAWTWPEVLAALRTVLPADVTTDVAARIFDLSPHEPRHPATVMIEALLPWTHPAPVVGQPILLHEPESTGAVLDDLPDLFDVEQFAHWLDFTVPELEWFADRGQWLRTARPPLRHYRIWRREKRDGVRVIEAPNPRMRETQRRLLRRLVERIPAHPAARGFVPGSSPAAFAWPHTDRPAVVRVDLRHCFETITVQRVRAVFRDAGYQPHIARLLAELCTTATPVDELRGLDREHAVLLRDRHLPQGAPTSPHLANLVMRPLDQRLDGYARRNGLRYTRYGDDLAISGDAINADRALWTMLRIVEDERFPVHPGKVRIMYSHQRQCLAGLVVNDRPQVARSDYDNLRALLHNARRHGASSQNHDDHPDFRAHVYGLIAWVGATGEARRRRLLDMAGSIDWDT</sequence>
<evidence type="ECO:0000256" key="2">
    <source>
        <dbReference type="ARBA" id="ARBA00022679"/>
    </source>
</evidence>
<dbReference type="RefSeq" id="WP_010842641.1">
    <property type="nucleotide sequence ID" value="NZ_AQPW01000010.1"/>
</dbReference>
<evidence type="ECO:0000259" key="10">
    <source>
        <dbReference type="PROSITE" id="PS50878"/>
    </source>
</evidence>
<accession>R7YAW5</accession>
<dbReference type="GO" id="GO:0051607">
    <property type="term" value="P:defense response to virus"/>
    <property type="evidence" value="ECO:0007669"/>
    <property type="project" value="UniProtKB-KW"/>
</dbReference>
<evidence type="ECO:0000256" key="8">
    <source>
        <dbReference type="ARBA" id="ARBA00034120"/>
    </source>
</evidence>
<dbReference type="PROSITE" id="PS50878">
    <property type="entry name" value="RT_POL"/>
    <property type="match status" value="1"/>
</dbReference>
<comment type="similarity">
    <text evidence="8">Belongs to the bacterial reverse transcriptase family.</text>
</comment>
<dbReference type="EMBL" id="AQPW01000010">
    <property type="protein sequence ID" value="EON32904.1"/>
    <property type="molecule type" value="Genomic_DNA"/>
</dbReference>
<dbReference type="PATRIC" id="fig|1316928.3.peg.2229"/>
<reference evidence="11 12" key="1">
    <citation type="journal article" date="2013" name="Genome Announc.">
        <title>Draft Genome Sequence of a Benzothiophene-Desulfurizing Bacterium, Gordona terrae Strain C-6.</title>
        <authorList>
            <person name="Wang W."/>
            <person name="Ma T."/>
            <person name="Ren Y."/>
            <person name="Li G."/>
        </authorList>
    </citation>
    <scope>NUCLEOTIDE SEQUENCE [LARGE SCALE GENOMIC DNA]</scope>
    <source>
        <strain evidence="11 12">C-6</strain>
    </source>
</reference>
<evidence type="ECO:0000256" key="6">
    <source>
        <dbReference type="ARBA" id="ARBA00022918"/>
    </source>
</evidence>
<evidence type="ECO:0000256" key="9">
    <source>
        <dbReference type="ARBA" id="ARBA00048173"/>
    </source>
</evidence>
<evidence type="ECO:0000256" key="4">
    <source>
        <dbReference type="ARBA" id="ARBA00022723"/>
    </source>
</evidence>
<dbReference type="GO" id="GO:0046872">
    <property type="term" value="F:metal ion binding"/>
    <property type="evidence" value="ECO:0007669"/>
    <property type="project" value="UniProtKB-KW"/>
</dbReference>
<keyword evidence="6 11" id="KW-0695">RNA-directed DNA polymerase</keyword>
<comment type="catalytic activity">
    <reaction evidence="9">
        <text>DNA(n) + a 2'-deoxyribonucleoside 5'-triphosphate = DNA(n+1) + diphosphate</text>
        <dbReference type="Rhea" id="RHEA:22508"/>
        <dbReference type="Rhea" id="RHEA-COMP:17339"/>
        <dbReference type="Rhea" id="RHEA-COMP:17340"/>
        <dbReference type="ChEBI" id="CHEBI:33019"/>
        <dbReference type="ChEBI" id="CHEBI:61560"/>
        <dbReference type="ChEBI" id="CHEBI:173112"/>
        <dbReference type="EC" id="2.7.7.49"/>
    </reaction>
</comment>
<dbReference type="GO" id="GO:0003964">
    <property type="term" value="F:RNA-directed DNA polymerase activity"/>
    <property type="evidence" value="ECO:0007669"/>
    <property type="project" value="UniProtKB-KW"/>
</dbReference>
<protein>
    <recommendedName>
        <fullName evidence="1">RNA-directed DNA polymerase</fullName>
        <ecNumber evidence="1">2.7.7.49</ecNumber>
    </recommendedName>
</protein>
<dbReference type="Pfam" id="PF00078">
    <property type="entry name" value="RVT_1"/>
    <property type="match status" value="1"/>
</dbReference>
<dbReference type="AlphaFoldDB" id="R7YAW5"/>
<feature type="domain" description="Reverse transcriptase" evidence="10">
    <location>
        <begin position="124"/>
        <end position="353"/>
    </location>
</feature>
<keyword evidence="2" id="KW-0808">Transferase</keyword>
<dbReference type="PANTHER" id="PTHR34047">
    <property type="entry name" value="NUCLEAR INTRON MATURASE 1, MITOCHONDRIAL-RELATED"/>
    <property type="match status" value="1"/>
</dbReference>
<keyword evidence="4" id="KW-0479">Metal-binding</keyword>
<dbReference type="InterPro" id="IPR051083">
    <property type="entry name" value="GrpII_Intron_Splice-Mob/Def"/>
</dbReference>
<dbReference type="OrthoDB" id="1550386at2"/>
<name>R7YAW5_9ACTN</name>
<gene>
    <name evidence="11" type="ORF">GTC6_11106</name>
</gene>
<dbReference type="Proteomes" id="UP000013569">
    <property type="component" value="Unassembled WGS sequence"/>
</dbReference>
<organism evidence="11 12">
    <name type="scientific">Gordonia terrae C-6</name>
    <dbReference type="NCBI Taxonomy" id="1316928"/>
    <lineage>
        <taxon>Bacteria</taxon>
        <taxon>Bacillati</taxon>
        <taxon>Actinomycetota</taxon>
        <taxon>Actinomycetes</taxon>
        <taxon>Mycobacteriales</taxon>
        <taxon>Gordoniaceae</taxon>
        <taxon>Gordonia</taxon>
    </lineage>
</organism>
<dbReference type="CDD" id="cd03487">
    <property type="entry name" value="RT_Bac_retron_II"/>
    <property type="match status" value="1"/>
</dbReference>
<evidence type="ECO:0000256" key="1">
    <source>
        <dbReference type="ARBA" id="ARBA00012493"/>
    </source>
</evidence>
<dbReference type="PANTHER" id="PTHR34047:SF7">
    <property type="entry name" value="RNA-DIRECTED DNA POLYMERASE"/>
    <property type="match status" value="1"/>
</dbReference>
<dbReference type="InterPro" id="IPR043502">
    <property type="entry name" value="DNA/RNA_pol_sf"/>
</dbReference>
<evidence type="ECO:0000313" key="12">
    <source>
        <dbReference type="Proteomes" id="UP000013569"/>
    </source>
</evidence>
<evidence type="ECO:0000313" key="11">
    <source>
        <dbReference type="EMBL" id="EON32904.1"/>
    </source>
</evidence>
<dbReference type="InterPro" id="IPR000123">
    <property type="entry name" value="Reverse_transcriptase_msDNA"/>
</dbReference>
<evidence type="ECO:0000256" key="5">
    <source>
        <dbReference type="ARBA" id="ARBA00022842"/>
    </source>
</evidence>
<dbReference type="EC" id="2.7.7.49" evidence="1"/>
<comment type="caution">
    <text evidence="11">The sequence shown here is derived from an EMBL/GenBank/DDBJ whole genome shotgun (WGS) entry which is preliminary data.</text>
</comment>
<keyword evidence="5" id="KW-0460">Magnesium</keyword>
<keyword evidence="3" id="KW-0548">Nucleotidyltransferase</keyword>
<evidence type="ECO:0000256" key="3">
    <source>
        <dbReference type="ARBA" id="ARBA00022695"/>
    </source>
</evidence>
<dbReference type="SUPFAM" id="SSF56672">
    <property type="entry name" value="DNA/RNA polymerases"/>
    <property type="match status" value="1"/>
</dbReference>
<keyword evidence="7" id="KW-0051">Antiviral defense</keyword>
<proteinExistence type="inferred from homology"/>
<dbReference type="PRINTS" id="PR00866">
    <property type="entry name" value="RNADNAPOLMS"/>
</dbReference>
<evidence type="ECO:0000256" key="7">
    <source>
        <dbReference type="ARBA" id="ARBA00023118"/>
    </source>
</evidence>
<dbReference type="GO" id="GO:0003723">
    <property type="term" value="F:RNA binding"/>
    <property type="evidence" value="ECO:0007669"/>
    <property type="project" value="InterPro"/>
</dbReference>
<dbReference type="InterPro" id="IPR000477">
    <property type="entry name" value="RT_dom"/>
</dbReference>